<sequence length="391" mass="41878">MAAVSYFKSAQRLITGLNASSELIVQMQRLGIRNPLLVTDTGVRQSGTLDPLITKINSALNNTDLNIFDAVPPEPEVAVVQQCTDIFNRGNHDGVIAIGGGSAMDIAKCVAVFAEGAKQQAVKIHDFFGENKVPARTIPLICMPTTAGTGSEVTNIAILADTENQVKKGIVSDYLLPDVAIVAPELTVSCPRSVTAASGVDALVHAIEAYISNFASPVTDALAIKAMHMIYHALPKAYAKPDNLEAREDMATGSLLAGLAFGNAGVGAVHALAYPLGGRYHLAHGVSNALMLPYVMEWNKLACPERFRDIAHQFGLDSKDYTDIEAADWVIAQLHQLCTDVHIPKGLSSFDIPQDALPQLAAEAVKVERLLRNNPRTLSENDILAIYQAAY</sequence>
<dbReference type="FunFam" id="1.20.1090.10:FF:000001">
    <property type="entry name" value="Aldehyde-alcohol dehydrogenase"/>
    <property type="match status" value="1"/>
</dbReference>
<dbReference type="AlphaFoldDB" id="A0A432WV42"/>
<feature type="domain" description="Alcohol dehydrogenase iron-type/glycerol dehydrogenase GldA" evidence="4">
    <location>
        <begin position="11"/>
        <end position="184"/>
    </location>
</feature>
<comment type="caution">
    <text evidence="6">The sequence shown here is derived from an EMBL/GenBank/DDBJ whole genome shotgun (WGS) entry which is preliminary data.</text>
</comment>
<dbReference type="Gene3D" id="1.20.1090.10">
    <property type="entry name" value="Dehydroquinate synthase-like - alpha domain"/>
    <property type="match status" value="1"/>
</dbReference>
<evidence type="ECO:0000259" key="4">
    <source>
        <dbReference type="Pfam" id="PF00465"/>
    </source>
</evidence>
<dbReference type="InterPro" id="IPR056798">
    <property type="entry name" value="ADH_Fe_C"/>
</dbReference>
<dbReference type="GO" id="GO:0004022">
    <property type="term" value="F:alcohol dehydrogenase (NAD+) activity"/>
    <property type="evidence" value="ECO:0007669"/>
    <property type="project" value="TreeGrafter"/>
</dbReference>
<comment type="cofactor">
    <cofactor evidence="1">
        <name>Fe cation</name>
        <dbReference type="ChEBI" id="CHEBI:24875"/>
    </cofactor>
</comment>
<dbReference type="GO" id="GO:0046872">
    <property type="term" value="F:metal ion binding"/>
    <property type="evidence" value="ECO:0007669"/>
    <property type="project" value="InterPro"/>
</dbReference>
<comment type="similarity">
    <text evidence="2">Belongs to the iron-containing alcohol dehydrogenase family.</text>
</comment>
<organism evidence="6 7">
    <name type="scientific">Aliidiomarina shirensis</name>
    <dbReference type="NCBI Taxonomy" id="1048642"/>
    <lineage>
        <taxon>Bacteria</taxon>
        <taxon>Pseudomonadati</taxon>
        <taxon>Pseudomonadota</taxon>
        <taxon>Gammaproteobacteria</taxon>
        <taxon>Alteromonadales</taxon>
        <taxon>Idiomarinaceae</taxon>
        <taxon>Aliidiomarina</taxon>
    </lineage>
</organism>
<proteinExistence type="inferred from homology"/>
<keyword evidence="3" id="KW-0560">Oxidoreductase</keyword>
<dbReference type="EMBL" id="PIPP01000002">
    <property type="protein sequence ID" value="RUO37619.1"/>
    <property type="molecule type" value="Genomic_DNA"/>
</dbReference>
<name>A0A432WV42_9GAMM</name>
<dbReference type="PANTHER" id="PTHR11496:SF102">
    <property type="entry name" value="ALCOHOL DEHYDROGENASE 4"/>
    <property type="match status" value="1"/>
</dbReference>
<protein>
    <submittedName>
        <fullName evidence="6">Alcohol dehydrogenase</fullName>
    </submittedName>
</protein>
<evidence type="ECO:0000256" key="1">
    <source>
        <dbReference type="ARBA" id="ARBA00001962"/>
    </source>
</evidence>
<dbReference type="InterPro" id="IPR039697">
    <property type="entry name" value="Alcohol_dehydrogenase_Fe"/>
</dbReference>
<dbReference type="Proteomes" id="UP000286934">
    <property type="component" value="Unassembled WGS sequence"/>
</dbReference>
<dbReference type="PANTHER" id="PTHR11496">
    <property type="entry name" value="ALCOHOL DEHYDROGENASE"/>
    <property type="match status" value="1"/>
</dbReference>
<evidence type="ECO:0000313" key="6">
    <source>
        <dbReference type="EMBL" id="RUO37619.1"/>
    </source>
</evidence>
<reference evidence="7" key="1">
    <citation type="journal article" date="2018" name="Front. Microbiol.">
        <title>Genome-Based Analysis Reveals the Taxonomy and Diversity of the Family Idiomarinaceae.</title>
        <authorList>
            <person name="Liu Y."/>
            <person name="Lai Q."/>
            <person name="Shao Z."/>
        </authorList>
    </citation>
    <scope>NUCLEOTIDE SEQUENCE [LARGE SCALE GENOMIC DNA]</scope>
    <source>
        <strain evidence="7">AIS</strain>
    </source>
</reference>
<evidence type="ECO:0000256" key="2">
    <source>
        <dbReference type="ARBA" id="ARBA00007358"/>
    </source>
</evidence>
<dbReference type="Pfam" id="PF25137">
    <property type="entry name" value="ADH_Fe_C"/>
    <property type="match status" value="1"/>
</dbReference>
<evidence type="ECO:0000256" key="3">
    <source>
        <dbReference type="ARBA" id="ARBA00023002"/>
    </source>
</evidence>
<dbReference type="InterPro" id="IPR001670">
    <property type="entry name" value="ADH_Fe/GldA"/>
</dbReference>
<dbReference type="Gene3D" id="3.40.50.1970">
    <property type="match status" value="1"/>
</dbReference>
<evidence type="ECO:0000259" key="5">
    <source>
        <dbReference type="Pfam" id="PF25137"/>
    </source>
</evidence>
<gene>
    <name evidence="6" type="ORF">CWE13_06605</name>
</gene>
<dbReference type="CDD" id="cd08551">
    <property type="entry name" value="Fe-ADH"/>
    <property type="match status" value="1"/>
</dbReference>
<evidence type="ECO:0000313" key="7">
    <source>
        <dbReference type="Proteomes" id="UP000286934"/>
    </source>
</evidence>
<dbReference type="RefSeq" id="WP_126807011.1">
    <property type="nucleotide sequence ID" value="NZ_PIPP01000002.1"/>
</dbReference>
<dbReference type="Pfam" id="PF00465">
    <property type="entry name" value="Fe-ADH"/>
    <property type="match status" value="1"/>
</dbReference>
<dbReference type="SUPFAM" id="SSF56796">
    <property type="entry name" value="Dehydroquinate synthase-like"/>
    <property type="match status" value="1"/>
</dbReference>
<feature type="domain" description="Fe-containing alcohol dehydrogenase-like C-terminal" evidence="5">
    <location>
        <begin position="195"/>
        <end position="391"/>
    </location>
</feature>
<accession>A0A432WV42</accession>
<dbReference type="FunFam" id="3.40.50.1970:FF:000003">
    <property type="entry name" value="Alcohol dehydrogenase, iron-containing"/>
    <property type="match status" value="1"/>
</dbReference>
<dbReference type="OrthoDB" id="9815791at2"/>
<keyword evidence="7" id="KW-1185">Reference proteome</keyword>